<comment type="caution">
    <text evidence="1">The sequence shown here is derived from an EMBL/GenBank/DDBJ whole genome shotgun (WGS) entry which is preliminary data.</text>
</comment>
<sequence length="93" mass="10276">MGGNTKVVHNKSSSSPPPHLPVNSSPSFSILGLFKLARRMGRRVEDPREDSIRTRKVRPSDYDRGRYVAEPGIDRKATAFIAKFHESQAVAAA</sequence>
<gene>
    <name evidence="1" type="ORF">MLD38_035858</name>
</gene>
<keyword evidence="2" id="KW-1185">Reference proteome</keyword>
<evidence type="ECO:0000313" key="2">
    <source>
        <dbReference type="Proteomes" id="UP001057402"/>
    </source>
</evidence>
<reference evidence="2" key="1">
    <citation type="journal article" date="2023" name="Front. Plant Sci.">
        <title>Chromosomal-level genome assembly of Melastoma candidum provides insights into trichome evolution.</title>
        <authorList>
            <person name="Zhong Y."/>
            <person name="Wu W."/>
            <person name="Sun C."/>
            <person name="Zou P."/>
            <person name="Liu Y."/>
            <person name="Dai S."/>
            <person name="Zhou R."/>
        </authorList>
    </citation>
    <scope>NUCLEOTIDE SEQUENCE [LARGE SCALE GENOMIC DNA]</scope>
</reference>
<dbReference type="EMBL" id="CM042890">
    <property type="protein sequence ID" value="KAI4310913.1"/>
    <property type="molecule type" value="Genomic_DNA"/>
</dbReference>
<accession>A0ACB9LIU0</accession>
<name>A0ACB9LIU0_9MYRT</name>
<organism evidence="1 2">
    <name type="scientific">Melastoma candidum</name>
    <dbReference type="NCBI Taxonomy" id="119954"/>
    <lineage>
        <taxon>Eukaryota</taxon>
        <taxon>Viridiplantae</taxon>
        <taxon>Streptophyta</taxon>
        <taxon>Embryophyta</taxon>
        <taxon>Tracheophyta</taxon>
        <taxon>Spermatophyta</taxon>
        <taxon>Magnoliopsida</taxon>
        <taxon>eudicotyledons</taxon>
        <taxon>Gunneridae</taxon>
        <taxon>Pentapetalae</taxon>
        <taxon>rosids</taxon>
        <taxon>malvids</taxon>
        <taxon>Myrtales</taxon>
        <taxon>Melastomataceae</taxon>
        <taxon>Melastomatoideae</taxon>
        <taxon>Melastomateae</taxon>
        <taxon>Melastoma</taxon>
    </lineage>
</organism>
<protein>
    <submittedName>
        <fullName evidence="1">Uncharacterized protein</fullName>
    </submittedName>
</protein>
<dbReference type="Proteomes" id="UP001057402">
    <property type="component" value="Chromosome 11"/>
</dbReference>
<proteinExistence type="predicted"/>
<evidence type="ECO:0000313" key="1">
    <source>
        <dbReference type="EMBL" id="KAI4310913.1"/>
    </source>
</evidence>